<evidence type="ECO:0000259" key="2">
    <source>
        <dbReference type="Pfam" id="PF08327"/>
    </source>
</evidence>
<dbReference type="RefSeq" id="WP_301137731.1">
    <property type="nucleotide sequence ID" value="NZ_JAUHTQ010000004.1"/>
</dbReference>
<proteinExistence type="inferred from homology"/>
<evidence type="ECO:0000256" key="1">
    <source>
        <dbReference type="ARBA" id="ARBA00006817"/>
    </source>
</evidence>
<dbReference type="Pfam" id="PF08327">
    <property type="entry name" value="AHSA1"/>
    <property type="match status" value="1"/>
</dbReference>
<feature type="domain" description="Activator of Hsp90 ATPase homologue 1/2-like C-terminal" evidence="2">
    <location>
        <begin position="22"/>
        <end position="133"/>
    </location>
</feature>
<dbReference type="SUPFAM" id="SSF55961">
    <property type="entry name" value="Bet v1-like"/>
    <property type="match status" value="1"/>
</dbReference>
<dbReference type="InterPro" id="IPR023393">
    <property type="entry name" value="START-like_dom_sf"/>
</dbReference>
<dbReference type="EMBL" id="JAUHTQ010000004">
    <property type="protein sequence ID" value="MDN4493421.1"/>
    <property type="molecule type" value="Genomic_DNA"/>
</dbReference>
<accession>A0ABT8GR44</accession>
<evidence type="ECO:0000313" key="4">
    <source>
        <dbReference type="Proteomes" id="UP001172743"/>
    </source>
</evidence>
<protein>
    <submittedName>
        <fullName evidence="3">SRPBCC domain-containing protein</fullName>
    </submittedName>
</protein>
<sequence length="163" mass="19153">MLAKIYKSDAGYTAEYEHNYEVPSERVWSSLVSNENYRFWMEHLEITDLSKGGNINFHFNDGSGTIEKITITDYMEGKVLQFEWGEDTVRFEIIPAYTSSRLIMKQFLTKLTDHTPKDLAGWHVCLQKFDDVVTGESHFLPEDEWEKWYAEYKLLVNNLNHAD</sequence>
<keyword evidence="4" id="KW-1185">Reference proteome</keyword>
<reference evidence="3" key="1">
    <citation type="submission" date="2023-07" db="EMBL/GenBank/DDBJ databases">
        <title>Ureibacillus sp. isolated from freshwater well.</title>
        <authorList>
            <person name="Kirdat K."/>
            <person name="Bhatt A."/>
            <person name="Teware R."/>
            <person name="Bhavsar Y."/>
            <person name="Yadav A."/>
        </authorList>
    </citation>
    <scope>NUCLEOTIDE SEQUENCE</scope>
    <source>
        <strain evidence="3">BA0131</strain>
    </source>
</reference>
<gene>
    <name evidence="3" type="ORF">QYB95_07725</name>
</gene>
<dbReference type="Gene3D" id="3.30.530.20">
    <property type="match status" value="1"/>
</dbReference>
<comment type="caution">
    <text evidence="3">The sequence shown here is derived from an EMBL/GenBank/DDBJ whole genome shotgun (WGS) entry which is preliminary data.</text>
</comment>
<dbReference type="Proteomes" id="UP001172743">
    <property type="component" value="Unassembled WGS sequence"/>
</dbReference>
<evidence type="ECO:0000313" key="3">
    <source>
        <dbReference type="EMBL" id="MDN4493421.1"/>
    </source>
</evidence>
<comment type="similarity">
    <text evidence="1">Belongs to the AHA1 family.</text>
</comment>
<name>A0ABT8GR44_9BACL</name>
<dbReference type="InterPro" id="IPR013538">
    <property type="entry name" value="ASHA1/2-like_C"/>
</dbReference>
<organism evidence="3 4">
    <name type="scientific">Ureibacillus aquaedulcis</name>
    <dbReference type="NCBI Taxonomy" id="3058421"/>
    <lineage>
        <taxon>Bacteria</taxon>
        <taxon>Bacillati</taxon>
        <taxon>Bacillota</taxon>
        <taxon>Bacilli</taxon>
        <taxon>Bacillales</taxon>
        <taxon>Caryophanaceae</taxon>
        <taxon>Ureibacillus</taxon>
    </lineage>
</organism>